<protein>
    <submittedName>
        <fullName evidence="1">Uncharacterized protein</fullName>
    </submittedName>
</protein>
<organism evidence="1 2">
    <name type="scientific">Caulobacter phage CcrColossus</name>
    <dbReference type="NCBI Taxonomy" id="1211640"/>
    <lineage>
        <taxon>Viruses</taxon>
        <taxon>Duplodnaviria</taxon>
        <taxon>Heunggongvirae</taxon>
        <taxon>Uroviricota</taxon>
        <taxon>Caudoviricetes</taxon>
        <taxon>Jeanschmidtviridae</taxon>
        <taxon>Colossusvirus</taxon>
        <taxon>Colossusvirus colossus</taxon>
    </lineage>
</organism>
<evidence type="ECO:0000313" key="2">
    <source>
        <dbReference type="Proteomes" id="UP000000463"/>
    </source>
</evidence>
<keyword evidence="2" id="KW-1185">Reference proteome</keyword>
<name>K4K6I5_9CAUD</name>
<dbReference type="GeneID" id="13995230"/>
<accession>K4K6I5</accession>
<dbReference type="Proteomes" id="UP000000463">
    <property type="component" value="Segment"/>
</dbReference>
<reference evidence="1 2" key="1">
    <citation type="journal article" date="2012" name="BMC Genomics">
        <title>The Caulobacter crescentus phage phiCbK: genomics of a canonical phage.</title>
        <authorList>
            <person name="Gill J.J."/>
            <person name="Berry J.D."/>
            <person name="Russell W.K."/>
            <person name="Lessor L."/>
            <person name="Escobar Garcia D.A."/>
            <person name="Hernandez D."/>
            <person name="Kane A."/>
            <person name="Keene J."/>
            <person name="Maddox M."/>
            <person name="Martin R."/>
            <person name="Mohan S."/>
            <person name="Thorn A.M."/>
            <person name="Russell D.H."/>
            <person name="Young R."/>
        </authorList>
    </citation>
    <scope>NUCLEOTIDE SEQUENCE [LARGE SCALE GENOMIC DNA]</scope>
</reference>
<dbReference type="KEGG" id="vg:13995230"/>
<sequence>MNQSDPQTTIHEACARAIAWMARGHVAHEHLFLDSVVERIRAVPRQEKAYEVYTAVLTELTRMNAVLEAEGPSSANKARLVAVSMERIMEEVGPRLDDPMIIYSDHHKWWPMVEAAA</sequence>
<dbReference type="RefSeq" id="YP_006988536.1">
    <property type="nucleotide sequence ID" value="NC_019406.1"/>
</dbReference>
<gene>
    <name evidence="1" type="ORF">CcrColossus_gp302</name>
</gene>
<dbReference type="EMBL" id="JX100810">
    <property type="protein sequence ID" value="AFU88172.1"/>
    <property type="molecule type" value="Genomic_DNA"/>
</dbReference>
<evidence type="ECO:0000313" key="1">
    <source>
        <dbReference type="EMBL" id="AFU88172.1"/>
    </source>
</evidence>
<proteinExistence type="predicted"/>